<feature type="transmembrane region" description="Helical" evidence="2">
    <location>
        <begin position="925"/>
        <end position="952"/>
    </location>
</feature>
<dbReference type="PANTHER" id="PTHR32063">
    <property type="match status" value="1"/>
</dbReference>
<dbReference type="AlphaFoldDB" id="A0A975CRC2"/>
<dbReference type="GO" id="GO:0042910">
    <property type="term" value="F:xenobiotic transmembrane transporter activity"/>
    <property type="evidence" value="ECO:0007669"/>
    <property type="project" value="TreeGrafter"/>
</dbReference>
<evidence type="ECO:0000313" key="3">
    <source>
        <dbReference type="EMBL" id="QTE24278.1"/>
    </source>
</evidence>
<sequence>MKKIITYFIKYHVAVNVMVFAFFAFGILGALNMKSSFFPLVDSQLIRISLAYPGASPAEIEEGVVLKIEDNLKGIVGVERVTSVSRENSASVNVEVEKGKNIDIVLSDVKNAVDRVPSFPSGMEPPVIAKVESIRPTISFTISGDNVSLKSLKQYARNVENDIRGIEGISQVEISGFPEEEIEIAVRENDLRAYKMSFTEVANAVRNSNILITGGNIKTTDEDYLIRASNRSYYGIELQNLIVRTETNGNIIRLKDIAEIRDTWSENPDRLYYNGNLAIDITVSNTNNEDLISSADKIKDYIDKYNQQQQNVQLSVTSDRSITLNGRTKLLVENGIVGILLVLFFLALFLNLRLAIWVAFGLPVAFLGMFIFAGQFGVTINVLSLFGMIIVIGILVDDGIVIGENIYHHYYDLGKTKVQAAIDGTMEVIPPIVSAILTTIIAFSTFFFVDGRIGSFFGEVSTIVLLTLSVSLIEALVILPAHIAHSKALDRKKLENDEDKKTNKLDAFFTKINRGADKYLGKFRDNCYVPFLKFSLNNKIFIFCLFIATLFISFSALKGGIIKSSFFPRVASDRVQITLNMPQGTNERITDSVISFIEEKVWLVNKEFTAKQSGDEDVVENVIKRVGPGSANATLSVNLLPGETRDFSSPEITNAIQKLVGKVYGVESLVFGSGGNFGGSPVAVSLLGNNITELKAVKDELKQTLENNPLLKDVTDNDPAGIKEVRIKLKDNAYLLGLNLQSIMSQVRFGFFGFQAQRFQRGQDEIKVWVRYDKKDRSSINDLDDMRIITPIGTRVPLSEIANYTIERGDIAINHLEGKREIQISADLKDLETSETEILDNIKNNIMPEILSKYPTVSPLYEGQNREAKKTTDSLNLVGPIILLLIYIVIAFTFRSYSQPILLIIMIPFSMIGVIWGHYIHNFSIGILSFLGIIALIGIMVNDGLVLIGKFNSYLKEGFKFDDALIKAGQSRFRAIFLTSLTTIAGLAPLIFEKSRQAQFLIPMAISIAYGIALATILTLVMLPLMLAASNTIKVQIKWLRTNQDVTKEEVERAIIESNYNDGSTTEVEAKEAQERLESNYKKDKNE</sequence>
<evidence type="ECO:0000313" key="4">
    <source>
        <dbReference type="Proteomes" id="UP000663920"/>
    </source>
</evidence>
<feature type="region of interest" description="Disordered" evidence="1">
    <location>
        <begin position="1063"/>
        <end position="1087"/>
    </location>
</feature>
<feature type="transmembrane region" description="Helical" evidence="2">
    <location>
        <begin position="12"/>
        <end position="31"/>
    </location>
</feature>
<feature type="transmembrane region" description="Helical" evidence="2">
    <location>
        <begin position="428"/>
        <end position="449"/>
    </location>
</feature>
<keyword evidence="2" id="KW-0812">Transmembrane</keyword>
<dbReference type="Gene3D" id="3.30.2090.10">
    <property type="entry name" value="Multidrug efflux transporter AcrB TolC docking domain, DN and DC subdomains"/>
    <property type="match status" value="2"/>
</dbReference>
<dbReference type="Gene3D" id="3.30.70.1430">
    <property type="entry name" value="Multidrug efflux transporter AcrB pore domain"/>
    <property type="match status" value="2"/>
</dbReference>
<dbReference type="Pfam" id="PF00873">
    <property type="entry name" value="ACR_tran"/>
    <property type="match status" value="1"/>
</dbReference>
<dbReference type="SUPFAM" id="SSF82714">
    <property type="entry name" value="Multidrug efflux transporter AcrB TolC docking domain, DN and DC subdomains"/>
    <property type="match status" value="2"/>
</dbReference>
<feature type="transmembrane region" description="Helical" evidence="2">
    <location>
        <begin position="330"/>
        <end position="350"/>
    </location>
</feature>
<evidence type="ECO:0000256" key="1">
    <source>
        <dbReference type="SAM" id="MobiDB-lite"/>
    </source>
</evidence>
<dbReference type="RefSeq" id="WP_208080250.1">
    <property type="nucleotide sequence ID" value="NZ_CP071869.1"/>
</dbReference>
<dbReference type="SUPFAM" id="SSF82866">
    <property type="entry name" value="Multidrug efflux transporter AcrB transmembrane domain"/>
    <property type="match status" value="2"/>
</dbReference>
<dbReference type="InterPro" id="IPR027463">
    <property type="entry name" value="AcrB_DN_DC_subdom"/>
</dbReference>
<proteinExistence type="predicted"/>
<feature type="transmembrane region" description="Helical" evidence="2">
    <location>
        <begin position="382"/>
        <end position="407"/>
    </location>
</feature>
<dbReference type="Gene3D" id="3.30.70.1440">
    <property type="entry name" value="Multidrug efflux transporter AcrB pore domain"/>
    <property type="match status" value="1"/>
</dbReference>
<feature type="transmembrane region" description="Helical" evidence="2">
    <location>
        <begin position="875"/>
        <end position="894"/>
    </location>
</feature>
<name>A0A975CRC2_9FLAO</name>
<dbReference type="InterPro" id="IPR001036">
    <property type="entry name" value="Acrflvin-R"/>
</dbReference>
<dbReference type="Gene3D" id="3.30.70.1320">
    <property type="entry name" value="Multidrug efflux transporter AcrB pore domain like"/>
    <property type="match status" value="1"/>
</dbReference>
<dbReference type="PRINTS" id="PR00702">
    <property type="entry name" value="ACRIFLAVINRP"/>
</dbReference>
<feature type="transmembrane region" description="Helical" evidence="2">
    <location>
        <begin position="540"/>
        <end position="557"/>
    </location>
</feature>
<feature type="compositionally biased region" description="Basic and acidic residues" evidence="1">
    <location>
        <begin position="1068"/>
        <end position="1087"/>
    </location>
</feature>
<reference evidence="3 4" key="1">
    <citation type="submission" date="2021-03" db="EMBL/GenBank/DDBJ databases">
        <title>Complete genome of Polaribacter_sp.SM13.</title>
        <authorList>
            <person name="Jeong S.W."/>
            <person name="Bae J.W."/>
        </authorList>
    </citation>
    <scope>NUCLEOTIDE SEQUENCE [LARGE SCALE GENOMIC DNA]</scope>
    <source>
        <strain evidence="3 4">SM13</strain>
    </source>
</reference>
<dbReference type="PANTHER" id="PTHR32063:SF33">
    <property type="entry name" value="RND SUPERFAMILY EFFLUX PUMP PERMEASE COMPONENT"/>
    <property type="match status" value="1"/>
</dbReference>
<dbReference type="Gene3D" id="1.20.1640.10">
    <property type="entry name" value="Multidrug efflux transporter AcrB transmembrane domain"/>
    <property type="match status" value="2"/>
</dbReference>
<keyword evidence="4" id="KW-1185">Reference proteome</keyword>
<feature type="transmembrane region" description="Helical" evidence="2">
    <location>
        <begin position="461"/>
        <end position="484"/>
    </location>
</feature>
<dbReference type="SUPFAM" id="SSF82693">
    <property type="entry name" value="Multidrug efflux transporter AcrB pore domain, PN1, PN2, PC1 and PC2 subdomains"/>
    <property type="match status" value="2"/>
</dbReference>
<dbReference type="GO" id="GO:0005886">
    <property type="term" value="C:plasma membrane"/>
    <property type="evidence" value="ECO:0007669"/>
    <property type="project" value="TreeGrafter"/>
</dbReference>
<feature type="transmembrane region" description="Helical" evidence="2">
    <location>
        <begin position="357"/>
        <end position="376"/>
    </location>
</feature>
<dbReference type="KEGG" id="pcea:J3359_08460"/>
<organism evidence="3 4">
    <name type="scientific">Polaribacter cellanae</name>
    <dbReference type="NCBI Taxonomy" id="2818493"/>
    <lineage>
        <taxon>Bacteria</taxon>
        <taxon>Pseudomonadati</taxon>
        <taxon>Bacteroidota</taxon>
        <taxon>Flavobacteriia</taxon>
        <taxon>Flavobacteriales</taxon>
        <taxon>Flavobacteriaceae</taxon>
    </lineage>
</organism>
<accession>A0A975CRC2</accession>
<feature type="transmembrane region" description="Helical" evidence="2">
    <location>
        <begin position="973"/>
        <end position="992"/>
    </location>
</feature>
<gene>
    <name evidence="3" type="ORF">J3359_08460</name>
</gene>
<keyword evidence="2" id="KW-0472">Membrane</keyword>
<evidence type="ECO:0000256" key="2">
    <source>
        <dbReference type="SAM" id="Phobius"/>
    </source>
</evidence>
<dbReference type="Proteomes" id="UP000663920">
    <property type="component" value="Chromosome"/>
</dbReference>
<feature type="transmembrane region" description="Helical" evidence="2">
    <location>
        <begin position="901"/>
        <end position="919"/>
    </location>
</feature>
<feature type="transmembrane region" description="Helical" evidence="2">
    <location>
        <begin position="1004"/>
        <end position="1029"/>
    </location>
</feature>
<keyword evidence="2" id="KW-1133">Transmembrane helix</keyword>
<dbReference type="EMBL" id="CP071869">
    <property type="protein sequence ID" value="QTE24278.1"/>
    <property type="molecule type" value="Genomic_DNA"/>
</dbReference>
<protein>
    <submittedName>
        <fullName evidence="3">Efflux RND transporter permease subunit</fullName>
    </submittedName>
</protein>